<dbReference type="OrthoDB" id="8451710at2"/>
<reference evidence="2 3" key="1">
    <citation type="submission" date="2017-03" db="EMBL/GenBank/DDBJ databases">
        <authorList>
            <person name="Afonso C.L."/>
            <person name="Miller P.J."/>
            <person name="Scott M.A."/>
            <person name="Spackman E."/>
            <person name="Goraichik I."/>
            <person name="Dimitrov K.M."/>
            <person name="Suarez D.L."/>
            <person name="Swayne D.E."/>
        </authorList>
    </citation>
    <scope>NUCLEOTIDE SEQUENCE [LARGE SCALE GENOMIC DNA]</scope>
    <source>
        <strain evidence="2 3">CECT 7450</strain>
    </source>
</reference>
<dbReference type="SUPFAM" id="SSF54593">
    <property type="entry name" value="Glyoxalase/Bleomycin resistance protein/Dihydroxybiphenyl dioxygenase"/>
    <property type="match status" value="1"/>
</dbReference>
<dbReference type="AlphaFoldDB" id="A0A1X6ZHE1"/>
<dbReference type="Gene3D" id="3.10.180.10">
    <property type="entry name" value="2,3-Dihydroxybiphenyl 1,2-Dioxygenase, domain 1"/>
    <property type="match status" value="1"/>
</dbReference>
<dbReference type="RefSeq" id="WP_085806199.1">
    <property type="nucleotide sequence ID" value="NZ_FWFX01000007.1"/>
</dbReference>
<feature type="domain" description="Glyoxalase-like" evidence="1">
    <location>
        <begin position="7"/>
        <end position="175"/>
    </location>
</feature>
<keyword evidence="3" id="KW-1185">Reference proteome</keyword>
<proteinExistence type="predicted"/>
<protein>
    <recommendedName>
        <fullName evidence="1">Glyoxalase-like domain-containing protein</fullName>
    </recommendedName>
</protein>
<evidence type="ECO:0000313" key="2">
    <source>
        <dbReference type="EMBL" id="SLN51542.1"/>
    </source>
</evidence>
<evidence type="ECO:0000313" key="3">
    <source>
        <dbReference type="Proteomes" id="UP000193061"/>
    </source>
</evidence>
<dbReference type="Pfam" id="PF13468">
    <property type="entry name" value="Glyoxalase_3"/>
    <property type="match status" value="1"/>
</dbReference>
<gene>
    <name evidence="2" type="ORF">ROA7450_02584</name>
</gene>
<accession>A0A1X6ZHE1</accession>
<dbReference type="InterPro" id="IPR029068">
    <property type="entry name" value="Glyas_Bleomycin-R_OHBP_Dase"/>
</dbReference>
<dbReference type="Proteomes" id="UP000193061">
    <property type="component" value="Unassembled WGS sequence"/>
</dbReference>
<dbReference type="InterPro" id="IPR025870">
    <property type="entry name" value="Glyoxalase-like_dom"/>
</dbReference>
<evidence type="ECO:0000259" key="1">
    <source>
        <dbReference type="Pfam" id="PF13468"/>
    </source>
</evidence>
<dbReference type="EMBL" id="FWFX01000007">
    <property type="protein sequence ID" value="SLN51542.1"/>
    <property type="molecule type" value="Genomic_DNA"/>
</dbReference>
<name>A0A1X6ZHE1_9RHOB</name>
<organism evidence="2 3">
    <name type="scientific">Roseovarius albus</name>
    <dbReference type="NCBI Taxonomy" id="1247867"/>
    <lineage>
        <taxon>Bacteria</taxon>
        <taxon>Pseudomonadati</taxon>
        <taxon>Pseudomonadota</taxon>
        <taxon>Alphaproteobacteria</taxon>
        <taxon>Rhodobacterales</taxon>
        <taxon>Roseobacteraceae</taxon>
        <taxon>Roseovarius</taxon>
    </lineage>
</organism>
<sequence length="206" mass="22915">MVNLLELDHIAIACETLDEGQAWVEEALGVSLQAGGQHAHFGTHNMLLGLEDGLYLEVIAIDPEAPVPGYPRWFDLDRFSGRPRPAFWICRTKSLQSAIATYEKAGFAVPLTRGDLSWQMAVPSSGIWPYDNMFPAFIEWQSSPHPATRLPPSGCRLTQITVRHPNAEELAGELHGNFADTRVVFEQGEAALQYKFETPSGERILR</sequence>